<dbReference type="OrthoDB" id="292547at2759"/>
<feature type="coiled-coil region" evidence="1">
    <location>
        <begin position="715"/>
        <end position="742"/>
    </location>
</feature>
<keyword evidence="1" id="KW-0175">Coiled coil</keyword>
<keyword evidence="4" id="KW-1185">Reference proteome</keyword>
<evidence type="ECO:0000313" key="3">
    <source>
        <dbReference type="EMBL" id="KRX05368.1"/>
    </source>
</evidence>
<organism evidence="3 4">
    <name type="scientific">Pseudocohnilembus persalinus</name>
    <name type="common">Ciliate</name>
    <dbReference type="NCBI Taxonomy" id="266149"/>
    <lineage>
        <taxon>Eukaryota</taxon>
        <taxon>Sar</taxon>
        <taxon>Alveolata</taxon>
        <taxon>Ciliophora</taxon>
        <taxon>Intramacronucleata</taxon>
        <taxon>Oligohymenophorea</taxon>
        <taxon>Scuticociliatia</taxon>
        <taxon>Philasterida</taxon>
        <taxon>Pseudocohnilembidae</taxon>
        <taxon>Pseudocohnilembus</taxon>
    </lineage>
</organism>
<evidence type="ECO:0000256" key="2">
    <source>
        <dbReference type="SAM" id="MobiDB-lite"/>
    </source>
</evidence>
<feature type="coiled-coil region" evidence="1">
    <location>
        <begin position="337"/>
        <end position="369"/>
    </location>
</feature>
<protein>
    <recommendedName>
        <fullName evidence="5">TLDc domain-containing protein</fullName>
    </recommendedName>
</protein>
<evidence type="ECO:0008006" key="5">
    <source>
        <dbReference type="Google" id="ProtNLM"/>
    </source>
</evidence>
<dbReference type="Proteomes" id="UP000054937">
    <property type="component" value="Unassembled WGS sequence"/>
</dbReference>
<comment type="caution">
    <text evidence="3">The sequence shown here is derived from an EMBL/GenBank/DDBJ whole genome shotgun (WGS) entry which is preliminary data.</text>
</comment>
<dbReference type="InParanoid" id="A0A0V0QTX1"/>
<sequence>MVEKNSQKQQQQNNDEKEEKKQKEKEKEKEKEKVWIECSSCNQQIEYQDKGEINQEKREKEFKLNQEDQNDFYFISNNNNNLTFNYQQNSSKNKSIQQQNLKQKNPSFSIRKLPILDSQNQSQGSNFQQFLNLKTNQNQQVKNNQVGQFQKENQVQKSNFYWESQFFNNIINENCNDNQVQNQKQNNFLSIKINQSEFLTEKNGAQKNSGKQEKISSQILNDCKKKLSEDFQQVINILEGQQQKKENQQRQEIKEKFNEFQMQNRKNKGEFQKNDQNQYQDQIQSNRGNYLSDKFQSLFKTVSIYEGSEIAPPSAEKSKNIFVPIISNFFKKQEFNFQNSNKDFQEIEIQNKNEKNENLNQKQEQEQNQIGSQICEKDDSFQIGEKKAENQYFNDQEQNSFYREGNGDDLENSLEIYQNKNQNKSEIQLIQKQFSDILENQSQNLDIDLSSQNSIKLEIQKKISDEKLENLKQNYQEKYKNRSFGEIQDLNIQENMNKFKGKSGRYIQNKNDINEKENQKEEDIESSKCLVFQENLNQQEFYGENRKENQIFGEKIQYFKFVKKRKSCQPIVQQQISVSINPEIKNLEKQNVNQSVEGEKLQQNENEFIEDSNCNQNKEQKIGVEDLESFKKNQEQNQNSDILEAENINQDQEDNQFQEEINYVKSSIKQIGFKDFSNLINLHKMQANNIIFTDQCPELVKNYLIELIVKRNRKIKISQISQQEIQEQIEKLQNQGEKSQISDFNIKFQGKNQLEIQKQLEFYQKNLNFQVFLINKGGDLLKADFLGGNCENKFLELLQFFDPPQVIKAENEGVRFLDKIQFLRENKRLVFTFIPEKHVYNSDYRRNVESEFDSFGKQFNNLDVEEMEERFRKAKYLDVSSNCEYFLIRNAQLAEVLGVGKDEIGEIYHLKVGNKFNNFDTSVKYFKKDICLSKIEKDVNDERDQQVKGKQLPLQIVNEKILNKNLEYINFVQEESEMVNQLRISQKLGNSKFLVYYQTQELEEEYERKLFRKLINFKKKIGQIDKNLKDIQIIYSNNADLVQKYFGICVPDRFSSDFYKDTVRFIDSGKKVNLGEINENQKLKNLQVISLDEKPGCTNCYTAQQGVEEFSKIMEEITFKLKNYELKKEEYKEFDMENVINKLRIYNKEVLKDVKVYRYNVYNECIQFPSPSATPLFILVPKNSVKLGIQPIIFDLQKDRVNFNQKDQVVKYLVRKLEDSLDLLIKMISENLGIDKFFCNDCNQNFLNQQQIKLNYDGSESKEEELECYYCFKKYNNIVEAKVLFMGKPACLNCKNNQPEKLICISKQIGQQQYQYQQFNSQKTPSSVNNKSVSINSQKYRQMRMSGNQGHLQRLNSDQKNEVFCQNFSNQLFQSVDIGNRQRRETMQERPNREKMEQLGQEKFSPIIEEKMQHYTANKNHYRSNTLQQQYFNSNPVKQQQQISSTNLNSRKNNQIEPINEEQIQENSQILEKEKVNKLGTKEQRVLKLLGDFQENGYKYLQKKCIFRYSDYKGRSLVSQKFLEKIDKKQHIIILVKINSGMIFGVYLNEQIDKKSVGKGYQDKLACFFSQFGEKQDFYAIQGQNVVLTGSGLSLGKPEIFNLNFDQLNLSKLEIPLCYVNPLGKEETFRFGWNTSWNEIIQEIYVFKS</sequence>
<feature type="compositionally biased region" description="Basic and acidic residues" evidence="2">
    <location>
        <begin position="14"/>
        <end position="32"/>
    </location>
</feature>
<reference evidence="3 4" key="1">
    <citation type="journal article" date="2015" name="Sci. Rep.">
        <title>Genome of the facultative scuticociliatosis pathogen Pseudocohnilembus persalinus provides insight into its virulence through horizontal gene transfer.</title>
        <authorList>
            <person name="Xiong J."/>
            <person name="Wang G."/>
            <person name="Cheng J."/>
            <person name="Tian M."/>
            <person name="Pan X."/>
            <person name="Warren A."/>
            <person name="Jiang C."/>
            <person name="Yuan D."/>
            <person name="Miao W."/>
        </authorList>
    </citation>
    <scope>NUCLEOTIDE SEQUENCE [LARGE SCALE GENOMIC DNA]</scope>
    <source>
        <strain evidence="3">36N120E</strain>
    </source>
</reference>
<evidence type="ECO:0000256" key="1">
    <source>
        <dbReference type="SAM" id="Coils"/>
    </source>
</evidence>
<dbReference type="EMBL" id="LDAU01000109">
    <property type="protein sequence ID" value="KRX05368.1"/>
    <property type="molecule type" value="Genomic_DNA"/>
</dbReference>
<feature type="region of interest" description="Disordered" evidence="2">
    <location>
        <begin position="1"/>
        <end position="32"/>
    </location>
</feature>
<proteinExistence type="predicted"/>
<name>A0A0V0QTX1_PSEPJ</name>
<gene>
    <name evidence="3" type="ORF">PPERSA_00669</name>
</gene>
<feature type="coiled-coil region" evidence="1">
    <location>
        <begin position="454"/>
        <end position="481"/>
    </location>
</feature>
<accession>A0A0V0QTX1</accession>
<evidence type="ECO:0000313" key="4">
    <source>
        <dbReference type="Proteomes" id="UP000054937"/>
    </source>
</evidence>